<evidence type="ECO:0000256" key="3">
    <source>
        <dbReference type="SAM" id="MobiDB-lite"/>
    </source>
</evidence>
<feature type="domain" description="WSC" evidence="6">
    <location>
        <begin position="644"/>
        <end position="735"/>
    </location>
</feature>
<dbReference type="Gene3D" id="2.130.10.80">
    <property type="entry name" value="Galactose oxidase/kelch, beta-propeller"/>
    <property type="match status" value="1"/>
</dbReference>
<feature type="chain" id="PRO_5042234519" description="Heme peroxidase" evidence="4">
    <location>
        <begin position="22"/>
        <end position="1547"/>
    </location>
</feature>
<feature type="domain" description="Plant heme peroxidase family profile" evidence="5">
    <location>
        <begin position="66"/>
        <end position="338"/>
    </location>
</feature>
<keyword evidence="8" id="KW-1185">Reference proteome</keyword>
<proteinExistence type="inferred from homology"/>
<comment type="caution">
    <text evidence="7">The sequence shown here is derived from an EMBL/GenBank/DDBJ whole genome shotgun (WGS) entry which is preliminary data.</text>
</comment>
<dbReference type="PANTHER" id="PTHR32208">
    <property type="entry name" value="SECRETED PROTEIN-RELATED"/>
    <property type="match status" value="1"/>
</dbReference>
<gene>
    <name evidence="7" type="ORF">BGW36DRAFT_342071</name>
</gene>
<dbReference type="Pfam" id="PF07250">
    <property type="entry name" value="Glyoxal_oxid_N"/>
    <property type="match status" value="1"/>
</dbReference>
<accession>A0AAD4PWH2</accession>
<feature type="domain" description="WSC" evidence="6">
    <location>
        <begin position="541"/>
        <end position="632"/>
    </location>
</feature>
<dbReference type="InterPro" id="IPR014756">
    <property type="entry name" value="Ig_E-set"/>
</dbReference>
<dbReference type="EMBL" id="JAJTJA010000006">
    <property type="protein sequence ID" value="KAH8697860.1"/>
    <property type="molecule type" value="Genomic_DNA"/>
</dbReference>
<dbReference type="PROSITE" id="PS50873">
    <property type="entry name" value="PEROXIDASE_4"/>
    <property type="match status" value="1"/>
</dbReference>
<dbReference type="InterPro" id="IPR013783">
    <property type="entry name" value="Ig-like_fold"/>
</dbReference>
<dbReference type="GO" id="GO:0006979">
    <property type="term" value="P:response to oxidative stress"/>
    <property type="evidence" value="ECO:0007669"/>
    <property type="project" value="InterPro"/>
</dbReference>
<dbReference type="InterPro" id="IPR037293">
    <property type="entry name" value="Gal_Oxidase_central_sf"/>
</dbReference>
<dbReference type="Gene3D" id="1.10.520.10">
    <property type="match status" value="1"/>
</dbReference>
<feature type="region of interest" description="Disordered" evidence="3">
    <location>
        <begin position="748"/>
        <end position="778"/>
    </location>
</feature>
<dbReference type="GeneID" id="70243400"/>
<dbReference type="PANTHER" id="PTHR32208:SF105">
    <property type="entry name" value="COPPER RADICAL OXIDASE"/>
    <property type="match status" value="1"/>
</dbReference>
<organism evidence="7 8">
    <name type="scientific">Talaromyces proteolyticus</name>
    <dbReference type="NCBI Taxonomy" id="1131652"/>
    <lineage>
        <taxon>Eukaryota</taxon>
        <taxon>Fungi</taxon>
        <taxon>Dikarya</taxon>
        <taxon>Ascomycota</taxon>
        <taxon>Pezizomycotina</taxon>
        <taxon>Eurotiomycetes</taxon>
        <taxon>Eurotiomycetidae</taxon>
        <taxon>Eurotiales</taxon>
        <taxon>Trichocomaceae</taxon>
        <taxon>Talaromyces</taxon>
        <taxon>Talaromyces sect. Bacilispori</taxon>
    </lineage>
</organism>
<feature type="signal peptide" evidence="4">
    <location>
        <begin position="1"/>
        <end position="21"/>
    </location>
</feature>
<feature type="domain" description="WSC" evidence="6">
    <location>
        <begin position="817"/>
        <end position="912"/>
    </location>
</feature>
<evidence type="ECO:0008006" key="9">
    <source>
        <dbReference type="Google" id="ProtNLM"/>
    </source>
</evidence>
<dbReference type="SUPFAM" id="SSF81296">
    <property type="entry name" value="E set domains"/>
    <property type="match status" value="1"/>
</dbReference>
<dbReference type="SUPFAM" id="SSF48113">
    <property type="entry name" value="Heme-dependent peroxidases"/>
    <property type="match status" value="1"/>
</dbReference>
<dbReference type="InterPro" id="IPR009880">
    <property type="entry name" value="Glyoxal_oxidase_N"/>
</dbReference>
<dbReference type="PRINTS" id="PR00458">
    <property type="entry name" value="PEROXIDASE"/>
</dbReference>
<dbReference type="InterPro" id="IPR010255">
    <property type="entry name" value="Haem_peroxidase_sf"/>
</dbReference>
<dbReference type="InterPro" id="IPR002016">
    <property type="entry name" value="Haem_peroxidase"/>
</dbReference>
<evidence type="ECO:0000313" key="8">
    <source>
        <dbReference type="Proteomes" id="UP001201262"/>
    </source>
</evidence>
<dbReference type="Proteomes" id="UP001201262">
    <property type="component" value="Unassembled WGS sequence"/>
</dbReference>
<dbReference type="SMART" id="SM00321">
    <property type="entry name" value="WSC"/>
    <property type="match status" value="4"/>
</dbReference>
<dbReference type="InterPro" id="IPR002889">
    <property type="entry name" value="WSC_carb-bd"/>
</dbReference>
<dbReference type="Pfam" id="PF01822">
    <property type="entry name" value="WSC"/>
    <property type="match status" value="4"/>
</dbReference>
<name>A0AAD4PWH2_9EURO</name>
<comment type="similarity">
    <text evidence="2">Belongs to the peroxidase family.</text>
</comment>
<dbReference type="CDD" id="cd02851">
    <property type="entry name" value="E_set_GO_C"/>
    <property type="match status" value="1"/>
</dbReference>
<dbReference type="GO" id="GO:0020037">
    <property type="term" value="F:heme binding"/>
    <property type="evidence" value="ECO:0007669"/>
    <property type="project" value="InterPro"/>
</dbReference>
<dbReference type="SUPFAM" id="SSF50965">
    <property type="entry name" value="Galactose oxidase, central domain"/>
    <property type="match status" value="1"/>
</dbReference>
<keyword evidence="1 4" id="KW-0732">Signal</keyword>
<reference evidence="7" key="1">
    <citation type="submission" date="2021-12" db="EMBL/GenBank/DDBJ databases">
        <title>Convergent genome expansion in fungi linked to evolution of root-endophyte symbiosis.</title>
        <authorList>
            <consortium name="DOE Joint Genome Institute"/>
            <person name="Ke Y.-H."/>
            <person name="Bonito G."/>
            <person name="Liao H.-L."/>
            <person name="Looney B."/>
            <person name="Rojas-Flechas A."/>
            <person name="Nash J."/>
            <person name="Hameed K."/>
            <person name="Schadt C."/>
            <person name="Martin F."/>
            <person name="Crous P.W."/>
            <person name="Miettinen O."/>
            <person name="Magnuson J.K."/>
            <person name="Labbe J."/>
            <person name="Jacobson D."/>
            <person name="Doktycz M.J."/>
            <person name="Veneault-Fourrey C."/>
            <person name="Kuo A."/>
            <person name="Mondo S."/>
            <person name="Calhoun S."/>
            <person name="Riley R."/>
            <person name="Ohm R."/>
            <person name="LaButti K."/>
            <person name="Andreopoulos B."/>
            <person name="Pangilinan J."/>
            <person name="Nolan M."/>
            <person name="Tritt A."/>
            <person name="Clum A."/>
            <person name="Lipzen A."/>
            <person name="Daum C."/>
            <person name="Barry K."/>
            <person name="Grigoriev I.V."/>
            <person name="Vilgalys R."/>
        </authorList>
    </citation>
    <scope>NUCLEOTIDE SEQUENCE</scope>
    <source>
        <strain evidence="7">PMI_201</strain>
    </source>
</reference>
<dbReference type="Gene3D" id="1.10.420.10">
    <property type="entry name" value="Peroxidase, domain 2"/>
    <property type="match status" value="1"/>
</dbReference>
<dbReference type="RefSeq" id="XP_046072561.1">
    <property type="nucleotide sequence ID" value="XM_046213113.1"/>
</dbReference>
<evidence type="ECO:0000256" key="4">
    <source>
        <dbReference type="SAM" id="SignalP"/>
    </source>
</evidence>
<evidence type="ECO:0000259" key="5">
    <source>
        <dbReference type="PROSITE" id="PS50873"/>
    </source>
</evidence>
<evidence type="ECO:0000256" key="1">
    <source>
        <dbReference type="ARBA" id="ARBA00022729"/>
    </source>
</evidence>
<evidence type="ECO:0000259" key="6">
    <source>
        <dbReference type="PROSITE" id="PS51212"/>
    </source>
</evidence>
<dbReference type="InterPro" id="IPR011043">
    <property type="entry name" value="Gal_Oxase/kelch_b-propeller"/>
</dbReference>
<dbReference type="InterPro" id="IPR015202">
    <property type="entry name" value="GO-like_E_set"/>
</dbReference>
<evidence type="ECO:0000313" key="7">
    <source>
        <dbReference type="EMBL" id="KAH8697860.1"/>
    </source>
</evidence>
<dbReference type="Pfam" id="PF09118">
    <property type="entry name" value="GO-like_E_set"/>
    <property type="match status" value="1"/>
</dbReference>
<dbReference type="GO" id="GO:0004601">
    <property type="term" value="F:peroxidase activity"/>
    <property type="evidence" value="ECO:0007669"/>
    <property type="project" value="InterPro"/>
</dbReference>
<dbReference type="Pfam" id="PF00141">
    <property type="entry name" value="peroxidase"/>
    <property type="match status" value="1"/>
</dbReference>
<protein>
    <recommendedName>
        <fullName evidence="9">Heme peroxidase</fullName>
    </recommendedName>
</protein>
<feature type="domain" description="WSC" evidence="6">
    <location>
        <begin position="930"/>
        <end position="1026"/>
    </location>
</feature>
<sequence>MMDSWFLFLALASSILQSVAGLPTWPSSIDELEDIMFLNTGYQARAFPADITPCSFSQQGPSRIASAEWLRTAFHDMAPGNVNTGVGGLDASLQYELAGNGGENIGTAFNTTLNSLSPFLSSRSSLADLIALGVYASVRVCGGPVIPIRTGRIDATAAGPIGVPLPQNSQYTFTQQFLRMGFNVSEMIALTACGHTIGGVHASNFPEALKPGTVSNDYEHFDSTTAFDEKIASEYLAGNSSDALASPLSIQNTYDSDVAVFTADKNVTIGLMADPTYFQSRCQVMLQRMIEVVPTGVVLTDPIAPYEVKPNNLQLTIQSGGTELQFTGQIRVRTTNVTESSISSVQLVYVDRNGKSTCGSCHITTQYAGTTNGFDDSFAFYSFSTTFPIATSISSFTVQVTSNGNTVTYDNNGIGYPVQDGILFQSPQSCIAKATDSNGNYQMTVTAAVRNTTSLSAPTLAVEVKTPRSCCVVPGLSTSNLTMTKTATIGAYILYSGSYSLTPSQITTSKFGVSVGTSSDSFKSTALTGSCSTLSGSSPVPYSYNGCYTDDVNSRTFQAATTSDNKMTLAECSSFCSGYPYFGTEYSTQCFCGNSIGSSSTHTADSDCSMSCGGDSTEACGGPNRLSVYTNNNYVNPGGTNIPGYQYLGCYNDTAASRSLSGAYTYSGNMTVEACATFCNGATYFGVEYYQECYCGNTLAVGSTKQLVTDCSYACAGNGSEFCGGSNRLDVYELGSSIITTSSSSVTSSGISSTVTSSQSTTVPVTTTSTTVSSSTTSSTSTTAVVSTTTTTSIGTTTLSTTTSATTTAAASGLPSGWSYKGCYLDNIGGVRSMLTQENDNPNMTIASCVSQCISLGYSVAGMEYSDQCFCDNYIHNNASLASSDSQCAMTCAGNTGEICGGPSLLSVYSNATITVLPVPTPQKTNLPGSWVYKGCLQDNVNNTRTFPYMLTYANNNSASACLSRCQEYGFQAAGMEYGQQCFCGDTFDIGAGVQIVDDSQCNMICTGDPIHYCGAGNLLNYYIWEGDTPLYEWTYASGNNAGLYEFLIGGVVVPLMTTVNINGKVTFLEKWGTGPPNTTGAYELDLFYANDFNNSWRPMHVKTDIFCSAGLVLPDKAGRQLTVGGWSGVSTEGIRLYWPDGSPGKPSVNDWQENQAELSLQDGRWYPSGMIMANGSILIVGGETGSNGPPVPTLEILPTVGPTLYMDWLQRTDPNNLYPFMAVMPSKTILAAYYNEARLLDEASFQTIRSLPNMPGAVNNDLGGRTYPLEGTMVFFPQYAPYTDPVRVLICGGSTPYGGDAIDNCLSIQPDVPGQTWTIERMPSKRVMTCIAPLPDGTFLIMNGAHQGVAGFGLATSPNLNAVLYDPSKPVNQRMTVMANTTVARLYHSEAILLPDGRVLVSGSDPEDGVNPQEYRVEVFIPPYLLSGASRPAFTITETDWAYGGTYSITVTAGNVANLKVSLIGLVSSTHGNSFGHRTFFPAFTCQGSQCTITAPPDPWTSPPGWFHLFIVDGPTPSVSTFVRIGGDPGKLGNWPNLTDFTVPGV</sequence>
<dbReference type="Gene3D" id="2.60.40.10">
    <property type="entry name" value="Immunoglobulins"/>
    <property type="match status" value="1"/>
</dbReference>
<evidence type="ECO:0000256" key="2">
    <source>
        <dbReference type="RuleBase" id="RU004241"/>
    </source>
</evidence>
<dbReference type="PROSITE" id="PS51212">
    <property type="entry name" value="WSC"/>
    <property type="match status" value="4"/>
</dbReference>